<reference evidence="2" key="1">
    <citation type="thesis" date="2020" institute="ProQuest LLC" country="789 East Eisenhower Parkway, Ann Arbor, MI, USA">
        <title>Comparative Genomics and Chromosome Evolution.</title>
        <authorList>
            <person name="Mudd A.B."/>
        </authorList>
    </citation>
    <scope>NUCLEOTIDE SEQUENCE</scope>
    <source>
        <strain evidence="2">1538</strain>
        <tissue evidence="2">Blood</tissue>
    </source>
</reference>
<proteinExistence type="predicted"/>
<dbReference type="Proteomes" id="UP001181693">
    <property type="component" value="Unassembled WGS sequence"/>
</dbReference>
<keyword evidence="1" id="KW-1133">Transmembrane helix</keyword>
<evidence type="ECO:0000313" key="3">
    <source>
        <dbReference type="Proteomes" id="UP001181693"/>
    </source>
</evidence>
<keyword evidence="1" id="KW-0472">Membrane</keyword>
<name>A0AAV3A3K4_PYXAD</name>
<evidence type="ECO:0000256" key="1">
    <source>
        <dbReference type="SAM" id="Phobius"/>
    </source>
</evidence>
<protein>
    <submittedName>
        <fullName evidence="2">Uncharacterized protein</fullName>
    </submittedName>
</protein>
<dbReference type="InterPro" id="IPR052678">
    <property type="entry name" value="OST-beta_subunit"/>
</dbReference>
<dbReference type="PANTHER" id="PTHR36129:SF2">
    <property type="entry name" value="RICIN B LECTIN DOMAIN-CONTAINING PROTEIN"/>
    <property type="match status" value="1"/>
</dbReference>
<evidence type="ECO:0000313" key="2">
    <source>
        <dbReference type="EMBL" id="DBA23786.1"/>
    </source>
</evidence>
<dbReference type="EMBL" id="DYDO01000006">
    <property type="protein sequence ID" value="DBA23786.1"/>
    <property type="molecule type" value="Genomic_DNA"/>
</dbReference>
<dbReference type="AlphaFoldDB" id="A0AAV3A3K4"/>
<comment type="caution">
    <text evidence="2">The sequence shown here is derived from an EMBL/GenBank/DDBJ whole genome shotgun (WGS) entry which is preliminary data.</text>
</comment>
<dbReference type="PANTHER" id="PTHR36129">
    <property type="entry name" value="ORGANIC SOLUTE TRANSPORTER SUBUNIT BETA-RELATED"/>
    <property type="match status" value="1"/>
</dbReference>
<gene>
    <name evidence="2" type="ORF">GDO54_014668</name>
</gene>
<sequence>MKNTNITPGTTLRMMERIATTQQPEQSFTIEIEDVPSASSWEQIYVFEENSIGWKTAMLILSPFTFLLGVAILVLNIRINKKRKLCALPNHVKPHHKLGTPYEQSPLTSKGDLADYPGLDPNSSTLRHGEILIEWKDGTITPLYDQQ</sequence>
<feature type="transmembrane region" description="Helical" evidence="1">
    <location>
        <begin position="56"/>
        <end position="75"/>
    </location>
</feature>
<keyword evidence="1" id="KW-0812">Transmembrane</keyword>
<organism evidence="2 3">
    <name type="scientific">Pyxicephalus adspersus</name>
    <name type="common">African bullfrog</name>
    <dbReference type="NCBI Taxonomy" id="30357"/>
    <lineage>
        <taxon>Eukaryota</taxon>
        <taxon>Metazoa</taxon>
        <taxon>Chordata</taxon>
        <taxon>Craniata</taxon>
        <taxon>Vertebrata</taxon>
        <taxon>Euteleostomi</taxon>
        <taxon>Amphibia</taxon>
        <taxon>Batrachia</taxon>
        <taxon>Anura</taxon>
        <taxon>Neobatrachia</taxon>
        <taxon>Ranoidea</taxon>
        <taxon>Pyxicephalidae</taxon>
        <taxon>Pyxicephalinae</taxon>
        <taxon>Pyxicephalus</taxon>
    </lineage>
</organism>
<accession>A0AAV3A3K4</accession>
<keyword evidence="3" id="KW-1185">Reference proteome</keyword>